<dbReference type="Proteomes" id="UP000239757">
    <property type="component" value="Unassembled WGS sequence"/>
</dbReference>
<sequence>MGFWGLGFGEGMWHLMVVERKEGGKCRRVEEGSRWEGAAKDCIFCSSQLWPLAEECISVHEIMWQMSDVDEKHWETNIGIVSFIWLNSKMQN</sequence>
<name>A0A2P5WFY7_GOSBA</name>
<reference evidence="1 2" key="1">
    <citation type="submission" date="2015-01" db="EMBL/GenBank/DDBJ databases">
        <title>Genome of allotetraploid Gossypium barbadense reveals genomic plasticity and fiber elongation in cotton evolution.</title>
        <authorList>
            <person name="Chen X."/>
            <person name="Liu X."/>
            <person name="Zhao B."/>
            <person name="Zheng H."/>
            <person name="Hu Y."/>
            <person name="Lu G."/>
            <person name="Yang C."/>
            <person name="Chen J."/>
            <person name="Shan C."/>
            <person name="Zhang L."/>
            <person name="Zhou Y."/>
            <person name="Wang L."/>
            <person name="Guo W."/>
            <person name="Bai Y."/>
            <person name="Ruan J."/>
            <person name="Shangguan X."/>
            <person name="Mao Y."/>
            <person name="Jiang J."/>
            <person name="Zhu Y."/>
            <person name="Lei J."/>
            <person name="Kang H."/>
            <person name="Chen S."/>
            <person name="He X."/>
            <person name="Wang R."/>
            <person name="Wang Y."/>
            <person name="Chen J."/>
            <person name="Wang L."/>
            <person name="Yu S."/>
            <person name="Wang B."/>
            <person name="Wei J."/>
            <person name="Song S."/>
            <person name="Lu X."/>
            <person name="Gao Z."/>
            <person name="Gu W."/>
            <person name="Deng X."/>
            <person name="Ma D."/>
            <person name="Wang S."/>
            <person name="Liang W."/>
            <person name="Fang L."/>
            <person name="Cai C."/>
            <person name="Zhu X."/>
            <person name="Zhou B."/>
            <person name="Zhang Y."/>
            <person name="Chen Z."/>
            <person name="Xu S."/>
            <person name="Zhu R."/>
            <person name="Wang S."/>
            <person name="Zhang T."/>
            <person name="Zhao G."/>
        </authorList>
    </citation>
    <scope>NUCLEOTIDE SEQUENCE [LARGE SCALE GENOMIC DNA]</scope>
    <source>
        <strain evidence="2">cv. Xinhai21</strain>
        <tissue evidence="1">Leaf</tissue>
    </source>
</reference>
<evidence type="ECO:0000313" key="2">
    <source>
        <dbReference type="Proteomes" id="UP000239757"/>
    </source>
</evidence>
<proteinExistence type="predicted"/>
<gene>
    <name evidence="1" type="ORF">GOBAR_AA30687</name>
</gene>
<dbReference type="EMBL" id="KZ667754">
    <property type="protein sequence ID" value="PPR90004.1"/>
    <property type="molecule type" value="Genomic_DNA"/>
</dbReference>
<evidence type="ECO:0000313" key="1">
    <source>
        <dbReference type="EMBL" id="PPR90004.1"/>
    </source>
</evidence>
<organism evidence="1 2">
    <name type="scientific">Gossypium barbadense</name>
    <name type="common">Sea Island cotton</name>
    <name type="synonym">Hibiscus barbadensis</name>
    <dbReference type="NCBI Taxonomy" id="3634"/>
    <lineage>
        <taxon>Eukaryota</taxon>
        <taxon>Viridiplantae</taxon>
        <taxon>Streptophyta</taxon>
        <taxon>Embryophyta</taxon>
        <taxon>Tracheophyta</taxon>
        <taxon>Spermatophyta</taxon>
        <taxon>Magnoliopsida</taxon>
        <taxon>eudicotyledons</taxon>
        <taxon>Gunneridae</taxon>
        <taxon>Pentapetalae</taxon>
        <taxon>rosids</taxon>
        <taxon>malvids</taxon>
        <taxon>Malvales</taxon>
        <taxon>Malvaceae</taxon>
        <taxon>Malvoideae</taxon>
        <taxon>Gossypium</taxon>
    </lineage>
</organism>
<accession>A0A2P5WFY7</accession>
<dbReference type="AlphaFoldDB" id="A0A2P5WFY7"/>
<protein>
    <submittedName>
        <fullName evidence="1">Uncharacterized protein</fullName>
    </submittedName>
</protein>